<dbReference type="Proteomes" id="UP000266723">
    <property type="component" value="Unassembled WGS sequence"/>
</dbReference>
<dbReference type="InterPro" id="IPR027417">
    <property type="entry name" value="P-loop_NTPase"/>
</dbReference>
<dbReference type="InterPro" id="IPR019762">
    <property type="entry name" value="Dynamin_GTPase_CS"/>
</dbReference>
<evidence type="ECO:0000256" key="8">
    <source>
        <dbReference type="SAM" id="MobiDB-lite"/>
    </source>
</evidence>
<dbReference type="CDD" id="cd08771">
    <property type="entry name" value="DLP_1"/>
    <property type="match status" value="1"/>
</dbReference>
<feature type="domain" description="PH" evidence="9">
    <location>
        <begin position="586"/>
        <end position="642"/>
    </location>
</feature>
<dbReference type="InterPro" id="IPR000375">
    <property type="entry name" value="Dynamin_stalk"/>
</dbReference>
<dbReference type="InterPro" id="IPR045063">
    <property type="entry name" value="Dynamin_N"/>
</dbReference>
<organism evidence="11 12">
    <name type="scientific">Brassica cretica</name>
    <name type="common">Mustard</name>
    <dbReference type="NCBI Taxonomy" id="69181"/>
    <lineage>
        <taxon>Eukaryota</taxon>
        <taxon>Viridiplantae</taxon>
        <taxon>Streptophyta</taxon>
        <taxon>Embryophyta</taxon>
        <taxon>Tracheophyta</taxon>
        <taxon>Spermatophyta</taxon>
        <taxon>Magnoliopsida</taxon>
        <taxon>eudicotyledons</taxon>
        <taxon>Gunneridae</taxon>
        <taxon>Pentapetalae</taxon>
        <taxon>rosids</taxon>
        <taxon>malvids</taxon>
        <taxon>Brassicales</taxon>
        <taxon>Brassicaceae</taxon>
        <taxon>Brassiceae</taxon>
        <taxon>Brassica</taxon>
    </lineage>
</organism>
<evidence type="ECO:0000256" key="1">
    <source>
        <dbReference type="ARBA" id="ARBA00011980"/>
    </source>
</evidence>
<dbReference type="Gene3D" id="2.30.29.30">
    <property type="entry name" value="Pleckstrin-homology domain (PH domain)/Phosphotyrosine-binding domain (PTB)"/>
    <property type="match status" value="1"/>
</dbReference>
<name>A0ABQ7AC19_BRACR</name>
<dbReference type="Gene3D" id="1.20.120.1240">
    <property type="entry name" value="Dynamin, middle domain"/>
    <property type="match status" value="1"/>
</dbReference>
<dbReference type="InterPro" id="IPR011993">
    <property type="entry name" value="PH-like_dom_sf"/>
</dbReference>
<dbReference type="Pfam" id="PF01031">
    <property type="entry name" value="Dynamin_M"/>
    <property type="match status" value="1"/>
</dbReference>
<dbReference type="SUPFAM" id="SSF50729">
    <property type="entry name" value="PH domain-like"/>
    <property type="match status" value="1"/>
</dbReference>
<dbReference type="PANTHER" id="PTHR11566">
    <property type="entry name" value="DYNAMIN"/>
    <property type="match status" value="1"/>
</dbReference>
<keyword evidence="5 7" id="KW-0342">GTP-binding</keyword>
<dbReference type="SMART" id="SM00053">
    <property type="entry name" value="DYNc"/>
    <property type="match status" value="1"/>
</dbReference>
<evidence type="ECO:0000256" key="5">
    <source>
        <dbReference type="ARBA" id="ARBA00023134"/>
    </source>
</evidence>
<feature type="region of interest" description="Disordered" evidence="8">
    <location>
        <begin position="614"/>
        <end position="642"/>
    </location>
</feature>
<dbReference type="PANTHER" id="PTHR11566:SF194">
    <property type="entry name" value="DYNAMIN GTPASE"/>
    <property type="match status" value="1"/>
</dbReference>
<evidence type="ECO:0000313" key="12">
    <source>
        <dbReference type="Proteomes" id="UP000266723"/>
    </source>
</evidence>
<evidence type="ECO:0000259" key="10">
    <source>
        <dbReference type="PROSITE" id="PS51718"/>
    </source>
</evidence>
<comment type="similarity">
    <text evidence="7">Belongs to the TRAFAC class dynamin-like GTPase superfamily. Dynamin/Fzo/YdjA family.</text>
</comment>
<dbReference type="Gene3D" id="3.40.50.300">
    <property type="entry name" value="P-loop containing nucleotide triphosphate hydrolases"/>
    <property type="match status" value="1"/>
</dbReference>
<keyword evidence="3 7" id="KW-0547">Nucleotide-binding</keyword>
<protein>
    <recommendedName>
        <fullName evidence="1">dynamin GTPase</fullName>
        <ecNumber evidence="1">3.6.5.5</ecNumber>
    </recommendedName>
</protein>
<dbReference type="InterPro" id="IPR001849">
    <property type="entry name" value="PH_domain"/>
</dbReference>
<gene>
    <name evidence="11" type="ORF">DY000_02054656</name>
</gene>
<dbReference type="PROSITE" id="PS51718">
    <property type="entry name" value="G_DYNAMIN_2"/>
    <property type="match status" value="1"/>
</dbReference>
<reference evidence="11 12" key="1">
    <citation type="journal article" date="2020" name="BMC Genomics">
        <title>Intraspecific diversification of the crop wild relative Brassica cretica Lam. using demographic model selection.</title>
        <authorList>
            <person name="Kioukis A."/>
            <person name="Michalopoulou V.A."/>
            <person name="Briers L."/>
            <person name="Pirintsos S."/>
            <person name="Studholme D.J."/>
            <person name="Pavlidis P."/>
            <person name="Sarris P.F."/>
        </authorList>
    </citation>
    <scope>NUCLEOTIDE SEQUENCE [LARGE SCALE GENOMIC DNA]</scope>
    <source>
        <strain evidence="12">cv. PFS-1207/04</strain>
    </source>
</reference>
<accession>A0ABQ7AC19</accession>
<dbReference type="EMBL" id="QGKV02002055">
    <property type="protein sequence ID" value="KAF3495225.1"/>
    <property type="molecule type" value="Genomic_DNA"/>
</dbReference>
<evidence type="ECO:0000259" key="9">
    <source>
        <dbReference type="PROSITE" id="PS50003"/>
    </source>
</evidence>
<keyword evidence="2" id="KW-0493">Microtubule</keyword>
<dbReference type="PRINTS" id="PR00195">
    <property type="entry name" value="DYNAMIN"/>
</dbReference>
<dbReference type="InterPro" id="IPR001401">
    <property type="entry name" value="Dynamin_GTPase"/>
</dbReference>
<dbReference type="SUPFAM" id="SSF52540">
    <property type="entry name" value="P-loop containing nucleoside triphosphate hydrolases"/>
    <property type="match status" value="1"/>
</dbReference>
<dbReference type="InterPro" id="IPR022812">
    <property type="entry name" value="Dynamin"/>
</dbReference>
<comment type="caution">
    <text evidence="11">The sequence shown here is derived from an EMBL/GenBank/DDBJ whole genome shotgun (WGS) entry which is preliminary data.</text>
</comment>
<evidence type="ECO:0000256" key="7">
    <source>
        <dbReference type="RuleBase" id="RU003932"/>
    </source>
</evidence>
<dbReference type="InterPro" id="IPR030381">
    <property type="entry name" value="G_DYNAMIN_dom"/>
</dbReference>
<evidence type="ECO:0000313" key="11">
    <source>
        <dbReference type="EMBL" id="KAF3495225.1"/>
    </source>
</evidence>
<dbReference type="Pfam" id="PF00350">
    <property type="entry name" value="Dynamin_N"/>
    <property type="match status" value="1"/>
</dbReference>
<feature type="domain" description="Dynamin-type G" evidence="10">
    <location>
        <begin position="35"/>
        <end position="304"/>
    </location>
</feature>
<dbReference type="EC" id="3.6.5.5" evidence="1"/>
<feature type="compositionally biased region" description="Basic and acidic residues" evidence="8">
    <location>
        <begin position="530"/>
        <end position="541"/>
    </location>
</feature>
<keyword evidence="4" id="KW-0378">Hydrolase</keyword>
<keyword evidence="12" id="KW-1185">Reference proteome</keyword>
<evidence type="ECO:0000256" key="6">
    <source>
        <dbReference type="ARBA" id="ARBA00023175"/>
    </source>
</evidence>
<feature type="compositionally biased region" description="Basic and acidic residues" evidence="8">
    <location>
        <begin position="561"/>
        <end position="574"/>
    </location>
</feature>
<dbReference type="PROSITE" id="PS50003">
    <property type="entry name" value="PH_DOMAIN"/>
    <property type="match status" value="1"/>
</dbReference>
<sequence>MEAIDELSQLSDSMKQAASLLADEDPDETSSSRRPATFLNVVALGNVGAGKSAVLNSLIGHAILPTGENGATRAPIIVDLSRESSLSSKAIILQIDNKSQQVSATALRHNLQDRLGKAAPGKNRDEIYLKLRTSTAPPLKLVDLPGLDQRIVDDSMIAEYAQHNDAILLVIIPASQASEISSSRALKIAKEHDPESTRTVGIIGKIDQAEGNAKALAAVQALLSNQGPPKTTDIPWVALIGQSVSIASAAQSGSGENSLETAWRAESESLNKTLTGAPQSKLGRNALVETLASQIRSRMKLRLPNILSGLQGKSQMVQNELARLGEQLVDSAEGTRAIALELCREFEEKFLLHLAGGEGSGWKVVASFEGNFPNRIKQLPLDRHFDVNNVKRVVLEADGYQPYLISPEKGLRSLIKIVLEMAKDPARLCVDEVHRVLVDIVSAAANATPGLGRYPPFKREVVAIASAALDGFKNEAKKMVVALVDMERAFVPPQHFIRLVQRRGVSGHFSMLLYNLYGWLLMERQRREDELKGRSSKKGQDAEQSLLSRASSPQQDGSMKSMKDKPSPQDKETPEVSGLKTAGPEGEITAGYLMKKSAKTNGWSRRWFVLNEKTGKLGYTNRRSTPNRLPPAPPQSGSSYRY</sequence>
<evidence type="ECO:0000256" key="3">
    <source>
        <dbReference type="ARBA" id="ARBA00022741"/>
    </source>
</evidence>
<evidence type="ECO:0000256" key="2">
    <source>
        <dbReference type="ARBA" id="ARBA00022701"/>
    </source>
</evidence>
<keyword evidence="6" id="KW-0505">Motor protein</keyword>
<proteinExistence type="inferred from homology"/>
<feature type="region of interest" description="Disordered" evidence="8">
    <location>
        <begin position="530"/>
        <end position="584"/>
    </location>
</feature>
<feature type="compositionally biased region" description="Polar residues" evidence="8">
    <location>
        <begin position="542"/>
        <end position="558"/>
    </location>
</feature>
<dbReference type="PROSITE" id="PS00410">
    <property type="entry name" value="G_DYNAMIN_1"/>
    <property type="match status" value="1"/>
</dbReference>
<evidence type="ECO:0000256" key="4">
    <source>
        <dbReference type="ARBA" id="ARBA00022801"/>
    </source>
</evidence>